<evidence type="ECO:0000256" key="2">
    <source>
        <dbReference type="SAM" id="Phobius"/>
    </source>
</evidence>
<proteinExistence type="predicted"/>
<dbReference type="OrthoDB" id="154078at2"/>
<gene>
    <name evidence="3" type="ORF">DTL42_13570</name>
</gene>
<dbReference type="EMBL" id="QPEX01000027">
    <property type="protein sequence ID" value="RCS48230.1"/>
    <property type="molecule type" value="Genomic_DNA"/>
</dbReference>
<evidence type="ECO:0000256" key="1">
    <source>
        <dbReference type="SAM" id="MobiDB-lite"/>
    </source>
</evidence>
<dbReference type="Pfam" id="PF16316">
    <property type="entry name" value="DUF4956"/>
    <property type="match status" value="1"/>
</dbReference>
<comment type="caution">
    <text evidence="3">The sequence shown here is derived from an EMBL/GenBank/DDBJ whole genome shotgun (WGS) entry which is preliminary data.</text>
</comment>
<feature type="transmembrane region" description="Helical" evidence="2">
    <location>
        <begin position="44"/>
        <end position="63"/>
    </location>
</feature>
<keyword evidence="2" id="KW-1133">Transmembrane helix</keyword>
<keyword evidence="2" id="KW-0812">Transmembrane</keyword>
<dbReference type="AlphaFoldDB" id="A0A368KQC7"/>
<reference evidence="3 4" key="1">
    <citation type="submission" date="2018-07" db="EMBL/GenBank/DDBJ databases">
        <title>Comparative genomes isolates from brazilian mangrove.</title>
        <authorList>
            <person name="De Araujo J.E."/>
            <person name="Taketani R.G."/>
            <person name="Silva M.C.P."/>
            <person name="Lourenco M.V."/>
            <person name="Oliveira V.M."/>
            <person name="Andreote F.D."/>
        </authorList>
    </citation>
    <scope>NUCLEOTIDE SEQUENCE [LARGE SCALE GENOMIC DNA]</scope>
    <source>
        <strain evidence="3 4">HEX PRIS-MGV</strain>
    </source>
</reference>
<evidence type="ECO:0000313" key="3">
    <source>
        <dbReference type="EMBL" id="RCS48230.1"/>
    </source>
</evidence>
<keyword evidence="2" id="KW-0472">Membrane</keyword>
<dbReference type="Proteomes" id="UP000253562">
    <property type="component" value="Unassembled WGS sequence"/>
</dbReference>
<accession>A0A368KQC7</accession>
<feature type="region of interest" description="Disordered" evidence="1">
    <location>
        <begin position="143"/>
        <end position="167"/>
    </location>
</feature>
<feature type="transmembrane region" description="Helical" evidence="2">
    <location>
        <begin position="93"/>
        <end position="110"/>
    </location>
</feature>
<dbReference type="RefSeq" id="WP_114369278.1">
    <property type="nucleotide sequence ID" value="NZ_QPEX01000027.1"/>
</dbReference>
<dbReference type="InterPro" id="IPR032531">
    <property type="entry name" value="DUF4956"/>
</dbReference>
<feature type="transmembrane region" description="Helical" evidence="2">
    <location>
        <begin position="69"/>
        <end position="86"/>
    </location>
</feature>
<organism evidence="3 4">
    <name type="scientific">Bremerella cremea</name>
    <dbReference type="NCBI Taxonomy" id="1031537"/>
    <lineage>
        <taxon>Bacteria</taxon>
        <taxon>Pseudomonadati</taxon>
        <taxon>Planctomycetota</taxon>
        <taxon>Planctomycetia</taxon>
        <taxon>Pirellulales</taxon>
        <taxon>Pirellulaceae</taxon>
        <taxon>Bremerella</taxon>
    </lineage>
</organism>
<protein>
    <submittedName>
        <fullName evidence="3">DUF4956 domain-containing protein</fullName>
    </submittedName>
</protein>
<feature type="transmembrane region" description="Helical" evidence="2">
    <location>
        <begin position="20"/>
        <end position="37"/>
    </location>
</feature>
<evidence type="ECO:0000313" key="4">
    <source>
        <dbReference type="Proteomes" id="UP000253562"/>
    </source>
</evidence>
<sequence>MEFLEVPLFDTDIFKLLVRFGINLLFLTLIVVFGIYPSQRQREFAFTAVMLNIVVFFICFTMKKLELDLGLALGLFAVFGVLRYRTDAIRPKEMTYLFIVIGIAVINSLSNRKTSYAEVVLVNTVIFASTMLKERFVGATPDKKKEKAEELPGETSNGNGKTKEKNGKKEKFEKYALEYDRLEWLGDARREQLLADLKERTGLNVVDYEIKTIDLPQKKATLTIWIKPSEPHVPPQS</sequence>
<name>A0A368KQC7_9BACT</name>